<dbReference type="InterPro" id="IPR052048">
    <property type="entry name" value="ST_Response_Regulator"/>
</dbReference>
<keyword evidence="1" id="KW-0597">Phosphoprotein</keyword>
<evidence type="ECO:0000259" key="2">
    <source>
        <dbReference type="PROSITE" id="PS50110"/>
    </source>
</evidence>
<dbReference type="Pfam" id="PF00072">
    <property type="entry name" value="Response_reg"/>
    <property type="match status" value="1"/>
</dbReference>
<dbReference type="PROSITE" id="PS50110">
    <property type="entry name" value="RESPONSE_REGULATORY"/>
    <property type="match status" value="1"/>
</dbReference>
<dbReference type="InterPro" id="IPR011006">
    <property type="entry name" value="CheY-like_superfamily"/>
</dbReference>
<dbReference type="PANTHER" id="PTHR43228">
    <property type="entry name" value="TWO-COMPONENT RESPONSE REGULATOR"/>
    <property type="match status" value="1"/>
</dbReference>
<evidence type="ECO:0000313" key="3">
    <source>
        <dbReference type="EMBL" id="MCZ4243914.1"/>
    </source>
</evidence>
<organism evidence="3 4">
    <name type="scientific">Pedobacter punctiformis</name>
    <dbReference type="NCBI Taxonomy" id="3004097"/>
    <lineage>
        <taxon>Bacteria</taxon>
        <taxon>Pseudomonadati</taxon>
        <taxon>Bacteroidota</taxon>
        <taxon>Sphingobacteriia</taxon>
        <taxon>Sphingobacteriales</taxon>
        <taxon>Sphingobacteriaceae</taxon>
        <taxon>Pedobacter</taxon>
    </lineage>
</organism>
<dbReference type="CDD" id="cd17535">
    <property type="entry name" value="REC_NarL-like"/>
    <property type="match status" value="1"/>
</dbReference>
<dbReference type="Proteomes" id="UP001144347">
    <property type="component" value="Unassembled WGS sequence"/>
</dbReference>
<keyword evidence="4" id="KW-1185">Reference proteome</keyword>
<accession>A0ABT4LAU3</accession>
<dbReference type="InterPro" id="IPR058245">
    <property type="entry name" value="NreC/VraR/RcsB-like_REC"/>
</dbReference>
<dbReference type="InterPro" id="IPR001789">
    <property type="entry name" value="Sig_transdc_resp-reg_receiver"/>
</dbReference>
<proteinExistence type="predicted"/>
<dbReference type="SMART" id="SM00448">
    <property type="entry name" value="REC"/>
    <property type="match status" value="1"/>
</dbReference>
<comment type="caution">
    <text evidence="3">The sequence shown here is derived from an EMBL/GenBank/DDBJ whole genome shotgun (WGS) entry which is preliminary data.</text>
</comment>
<evidence type="ECO:0000313" key="4">
    <source>
        <dbReference type="Proteomes" id="UP001144347"/>
    </source>
</evidence>
<dbReference type="RefSeq" id="WP_269426985.1">
    <property type="nucleotide sequence ID" value="NZ_JAPWGM010000002.1"/>
</dbReference>
<dbReference type="EMBL" id="JAPWGM010000002">
    <property type="protein sequence ID" value="MCZ4243914.1"/>
    <property type="molecule type" value="Genomic_DNA"/>
</dbReference>
<reference evidence="3" key="1">
    <citation type="submission" date="2022-12" db="EMBL/GenBank/DDBJ databases">
        <title>Genome sequence of HCMS5-2.</title>
        <authorList>
            <person name="Woo H."/>
        </authorList>
    </citation>
    <scope>NUCLEOTIDE SEQUENCE</scope>
    <source>
        <strain evidence="3">HCMS5-2</strain>
    </source>
</reference>
<sequence>MKILVVDDNEMMRLVIKGCLINLFQLPEIYEASDLAPAFKLLKQQEFDLLILDINMPGGDSNPDQVREILKLQPELKICMFSGNDKNTFEQIYLDAGAVGFIQKDDSILQNTTAFVQEYF</sequence>
<evidence type="ECO:0000256" key="1">
    <source>
        <dbReference type="PROSITE-ProRule" id="PRU00169"/>
    </source>
</evidence>
<gene>
    <name evidence="3" type="ORF">O0955_07830</name>
</gene>
<feature type="domain" description="Response regulatory" evidence="2">
    <location>
        <begin position="2"/>
        <end position="119"/>
    </location>
</feature>
<name>A0ABT4LAU3_9SPHI</name>
<dbReference type="Gene3D" id="3.40.50.2300">
    <property type="match status" value="1"/>
</dbReference>
<feature type="modified residue" description="4-aspartylphosphate" evidence="1">
    <location>
        <position position="53"/>
    </location>
</feature>
<dbReference type="SUPFAM" id="SSF52172">
    <property type="entry name" value="CheY-like"/>
    <property type="match status" value="1"/>
</dbReference>
<protein>
    <submittedName>
        <fullName evidence="3">Response regulator transcription factor</fullName>
    </submittedName>
</protein>
<dbReference type="PANTHER" id="PTHR43228:SF1">
    <property type="entry name" value="TWO-COMPONENT RESPONSE REGULATOR ARR22"/>
    <property type="match status" value="1"/>
</dbReference>